<evidence type="ECO:0000256" key="1">
    <source>
        <dbReference type="SAM" id="MobiDB-lite"/>
    </source>
</evidence>
<keyword evidence="2" id="KW-0472">Membrane</keyword>
<keyword evidence="2" id="KW-1133">Transmembrane helix</keyword>
<sequence length="323" mass="33427">MRVRLLPSRHVGGTWIFACLFPLACGQSSNVTCGSSMDWAKNAMGQDPCTVGAFAFDCGNSLVITPLGPGTVYAGPGPTTETASPCVCNSVTYSLMAACGMCQTHNAQSYNDWMQWCNGTNGPYYESYPELTPEGTTFPPWSYLPVPNNMWNSENAIQNASYVASKASASTASVMTLSSLIAASTSYAARLSSLDALQASSTSTSSSTSSSSLKSNTGAIAGGVVGGIAAVALLLGFGALLLRRKKMALKNKNASHSAAVEHAAPQPPSITSNVRYDPNDPRTYPDGSASDGHVDSQGILSHKMSQRGPGPVGAGGYTGAPEL</sequence>
<evidence type="ECO:0000313" key="5">
    <source>
        <dbReference type="Proteomes" id="UP000053558"/>
    </source>
</evidence>
<organism evidence="4 5">
    <name type="scientific">Coniophora puteana (strain RWD-64-598)</name>
    <name type="common">Brown rot fungus</name>
    <dbReference type="NCBI Taxonomy" id="741705"/>
    <lineage>
        <taxon>Eukaryota</taxon>
        <taxon>Fungi</taxon>
        <taxon>Dikarya</taxon>
        <taxon>Basidiomycota</taxon>
        <taxon>Agaricomycotina</taxon>
        <taxon>Agaricomycetes</taxon>
        <taxon>Agaricomycetidae</taxon>
        <taxon>Boletales</taxon>
        <taxon>Coniophorineae</taxon>
        <taxon>Coniophoraceae</taxon>
        <taxon>Coniophora</taxon>
    </lineage>
</organism>
<feature type="compositionally biased region" description="Gly residues" evidence="1">
    <location>
        <begin position="310"/>
        <end position="323"/>
    </location>
</feature>
<keyword evidence="5" id="KW-1185">Reference proteome</keyword>
<gene>
    <name evidence="4" type="ORF">CONPUDRAFT_79511</name>
</gene>
<feature type="signal peptide" evidence="3">
    <location>
        <begin position="1"/>
        <end position="26"/>
    </location>
</feature>
<proteinExistence type="predicted"/>
<dbReference type="GeneID" id="19209937"/>
<reference evidence="5" key="1">
    <citation type="journal article" date="2012" name="Science">
        <title>The Paleozoic origin of enzymatic lignin decomposition reconstructed from 31 fungal genomes.</title>
        <authorList>
            <person name="Floudas D."/>
            <person name="Binder M."/>
            <person name="Riley R."/>
            <person name="Barry K."/>
            <person name="Blanchette R.A."/>
            <person name="Henrissat B."/>
            <person name="Martinez A.T."/>
            <person name="Otillar R."/>
            <person name="Spatafora J.W."/>
            <person name="Yadav J.S."/>
            <person name="Aerts A."/>
            <person name="Benoit I."/>
            <person name="Boyd A."/>
            <person name="Carlson A."/>
            <person name="Copeland A."/>
            <person name="Coutinho P.M."/>
            <person name="de Vries R.P."/>
            <person name="Ferreira P."/>
            <person name="Findley K."/>
            <person name="Foster B."/>
            <person name="Gaskell J."/>
            <person name="Glotzer D."/>
            <person name="Gorecki P."/>
            <person name="Heitman J."/>
            <person name="Hesse C."/>
            <person name="Hori C."/>
            <person name="Igarashi K."/>
            <person name="Jurgens J.A."/>
            <person name="Kallen N."/>
            <person name="Kersten P."/>
            <person name="Kohler A."/>
            <person name="Kuees U."/>
            <person name="Kumar T.K.A."/>
            <person name="Kuo A."/>
            <person name="LaButti K."/>
            <person name="Larrondo L.F."/>
            <person name="Lindquist E."/>
            <person name="Ling A."/>
            <person name="Lombard V."/>
            <person name="Lucas S."/>
            <person name="Lundell T."/>
            <person name="Martin R."/>
            <person name="McLaughlin D.J."/>
            <person name="Morgenstern I."/>
            <person name="Morin E."/>
            <person name="Murat C."/>
            <person name="Nagy L.G."/>
            <person name="Nolan M."/>
            <person name="Ohm R.A."/>
            <person name="Patyshakuliyeva A."/>
            <person name="Rokas A."/>
            <person name="Ruiz-Duenas F.J."/>
            <person name="Sabat G."/>
            <person name="Salamov A."/>
            <person name="Samejima M."/>
            <person name="Schmutz J."/>
            <person name="Slot J.C."/>
            <person name="St John F."/>
            <person name="Stenlid J."/>
            <person name="Sun H."/>
            <person name="Sun S."/>
            <person name="Syed K."/>
            <person name="Tsang A."/>
            <person name="Wiebenga A."/>
            <person name="Young D."/>
            <person name="Pisabarro A."/>
            <person name="Eastwood D.C."/>
            <person name="Martin F."/>
            <person name="Cullen D."/>
            <person name="Grigoriev I.V."/>
            <person name="Hibbett D.S."/>
        </authorList>
    </citation>
    <scope>NUCLEOTIDE SEQUENCE [LARGE SCALE GENOMIC DNA]</scope>
    <source>
        <strain evidence="5">RWD-64-598 SS2</strain>
    </source>
</reference>
<evidence type="ECO:0000256" key="2">
    <source>
        <dbReference type="SAM" id="Phobius"/>
    </source>
</evidence>
<dbReference type="OMA" id="WNSENAI"/>
<evidence type="ECO:0000313" key="4">
    <source>
        <dbReference type="EMBL" id="EIW84666.1"/>
    </source>
</evidence>
<protein>
    <recommendedName>
        <fullName evidence="6">LPXTG-domain-containing protein</fullName>
    </recommendedName>
</protein>
<keyword evidence="3" id="KW-0732">Signal</keyword>
<feature type="chain" id="PRO_5024391718" description="LPXTG-domain-containing protein" evidence="3">
    <location>
        <begin position="27"/>
        <end position="323"/>
    </location>
</feature>
<feature type="region of interest" description="Disordered" evidence="1">
    <location>
        <begin position="256"/>
        <end position="323"/>
    </location>
</feature>
<comment type="caution">
    <text evidence="4">The sequence shown here is derived from an EMBL/GenBank/DDBJ whole genome shotgun (WGS) entry which is preliminary data.</text>
</comment>
<evidence type="ECO:0000256" key="3">
    <source>
        <dbReference type="SAM" id="SignalP"/>
    </source>
</evidence>
<accession>A0A5M3N063</accession>
<dbReference type="Proteomes" id="UP000053558">
    <property type="component" value="Unassembled WGS sequence"/>
</dbReference>
<dbReference type="AlphaFoldDB" id="A0A5M3N063"/>
<dbReference type="OrthoDB" id="3362711at2759"/>
<dbReference type="KEGG" id="cput:CONPUDRAFT_79511"/>
<keyword evidence="2" id="KW-0812">Transmembrane</keyword>
<name>A0A5M3N063_CONPW</name>
<feature type="transmembrane region" description="Helical" evidence="2">
    <location>
        <begin position="219"/>
        <end position="242"/>
    </location>
</feature>
<dbReference type="RefSeq" id="XP_007764232.1">
    <property type="nucleotide sequence ID" value="XM_007766042.1"/>
</dbReference>
<evidence type="ECO:0008006" key="6">
    <source>
        <dbReference type="Google" id="ProtNLM"/>
    </source>
</evidence>
<dbReference type="EMBL" id="JH711574">
    <property type="protein sequence ID" value="EIW84666.1"/>
    <property type="molecule type" value="Genomic_DNA"/>
</dbReference>